<accession>A0A5J5EVJ0</accession>
<evidence type="ECO:0000313" key="3">
    <source>
        <dbReference type="Proteomes" id="UP000326924"/>
    </source>
</evidence>
<proteinExistence type="predicted"/>
<evidence type="ECO:0000313" key="2">
    <source>
        <dbReference type="EMBL" id="KAA8904815.1"/>
    </source>
</evidence>
<reference evidence="2 3" key="1">
    <citation type="submission" date="2019-09" db="EMBL/GenBank/DDBJ databases">
        <title>Draft genome of the ectomycorrhizal ascomycete Sphaerosporella brunnea.</title>
        <authorList>
            <consortium name="DOE Joint Genome Institute"/>
            <person name="Benucci G.M."/>
            <person name="Marozzi G."/>
            <person name="Antonielli L."/>
            <person name="Sanchez S."/>
            <person name="Marco P."/>
            <person name="Wang X."/>
            <person name="Falini L.B."/>
            <person name="Barry K."/>
            <person name="Haridas S."/>
            <person name="Lipzen A."/>
            <person name="Labutti K."/>
            <person name="Grigoriev I.V."/>
            <person name="Murat C."/>
            <person name="Martin F."/>
            <person name="Albertini E."/>
            <person name="Donnini D."/>
            <person name="Bonito G."/>
        </authorList>
    </citation>
    <scope>NUCLEOTIDE SEQUENCE [LARGE SCALE GENOMIC DNA]</scope>
    <source>
        <strain evidence="2 3">Sb_GMNB300</strain>
    </source>
</reference>
<dbReference type="Proteomes" id="UP000326924">
    <property type="component" value="Unassembled WGS sequence"/>
</dbReference>
<feature type="compositionally biased region" description="Low complexity" evidence="1">
    <location>
        <begin position="62"/>
        <end position="73"/>
    </location>
</feature>
<evidence type="ECO:0000256" key="1">
    <source>
        <dbReference type="SAM" id="MobiDB-lite"/>
    </source>
</evidence>
<dbReference type="InParanoid" id="A0A5J5EVJ0"/>
<feature type="region of interest" description="Disordered" evidence="1">
    <location>
        <begin position="1"/>
        <end position="277"/>
    </location>
</feature>
<sequence length="1108" mass="118938">MANMPAGENNEKQNPRRSSSAMSNRRLSGIPVRDETRSPTPSLPTGRHHHRSFRTPSPVQYRPSSAASNPSSRWRLHSDIELPVSAEPRGASPSRIPILDPNFRFTPSPQGRGSNRRRPASLILGPSGWGDSRIPTPSNLPPIPTRKRISLNPYNPARSPSPLSFSSGSRSPSPGSDAGSTWSGGYDYSSRRHSLPLRPSSTSSSPRSPSFPFHPSRNVRNVPPTPPSPTCGPLPPRIPTTHPPSLPAGRKRSSVVPDPPKSKWPETALPLSLPGAPDEEKLEYLARENEAAFSIEEGFTLPESSPVVDKFVDIEPATAAATQLPSPPPSPVPDLPSIKITPTAVPPAPLRPESPVELEGLEGLAELENPFSDDFAEGDNADFMDGTLPALMEEEEEEEEVGQPGTRQVAELYPEFHLDITEPDNKAAKIPLGAEPNIELAAVDINQPPEPISEPTGTALSTDLEISIKHPPTDKGIDTPEIDNAAAVEEQPPEESITEPSEVQVAAEIAPFQGDQQALDAKSEESAHEESLSEIAIEHSEPQKSESVVSEGSAVESLESFPLSFVEAESQPDVASEEADPSEQSSDDLLQEAELQLAELGSWLEARTRSNEEKEAQASRSDMIQDESVAADKKGPAAVAVPVSNEPSALPESATSNLNSNTERTKHKKAALNLTTLDIEASLMAAAPTIFSPPPKKTAPYPHGDQPTVSPDSGSSSSGGACTPPPRPVPDTSARADNVPEITIAQAIPNFGPLEADRKRAVWLEEKERAIAKGREPPLPLIPLKDIWESTDNLCVPRKGLRGKALSVPGGPESTYEEQEKSREELMARTESELRVFSAWVADLIAKNKAKSQETPKKTPEEKSQETPNQQPEAPEDLEGAPEVVLDAKPVETAEEEPSEKPELEIEEESIEEKTEPEPEEEPSPAAEKQKPEGAAKQAQLEKEPSVEDEEKEKETLLRNDAHPSSSPADIEDLPSLSEVDTAPLLPTYLPTSDRPAPPPSSFSWKTPLLIAVCAIFGLLLTLPSVSTHTIRSLTATSASSSTGALADRMRASITSVRDSVCSVAAFVPESFVGVSLLPTKVDWGAPTPTLTAAAAMEEGRSWSHLGP</sequence>
<feature type="compositionally biased region" description="Polar residues" evidence="1">
    <location>
        <begin position="16"/>
        <end position="26"/>
    </location>
</feature>
<feature type="compositionally biased region" description="Pro residues" evidence="1">
    <location>
        <begin position="223"/>
        <end position="246"/>
    </location>
</feature>
<feature type="region of interest" description="Disordered" evidence="1">
    <location>
        <begin position="442"/>
        <end position="669"/>
    </location>
</feature>
<feature type="compositionally biased region" description="Pro residues" evidence="1">
    <location>
        <begin position="325"/>
        <end position="334"/>
    </location>
</feature>
<protein>
    <submittedName>
        <fullName evidence="2">Uncharacterized protein</fullName>
    </submittedName>
</protein>
<feature type="compositionally biased region" description="Basic and acidic residues" evidence="1">
    <location>
        <begin position="606"/>
        <end position="617"/>
    </location>
</feature>
<feature type="region of interest" description="Disordered" evidence="1">
    <location>
        <begin position="805"/>
        <end position="826"/>
    </location>
</feature>
<feature type="region of interest" description="Disordered" evidence="1">
    <location>
        <begin position="319"/>
        <end position="355"/>
    </location>
</feature>
<comment type="caution">
    <text evidence="2">The sequence shown here is derived from an EMBL/GenBank/DDBJ whole genome shotgun (WGS) entry which is preliminary data.</text>
</comment>
<feature type="compositionally biased region" description="Low complexity" evidence="1">
    <location>
        <begin position="196"/>
        <end position="222"/>
    </location>
</feature>
<feature type="compositionally biased region" description="Basic and acidic residues" evidence="1">
    <location>
        <begin position="466"/>
        <end position="478"/>
    </location>
</feature>
<feature type="compositionally biased region" description="Low complexity" evidence="1">
    <location>
        <begin position="156"/>
        <end position="180"/>
    </location>
</feature>
<name>A0A5J5EVJ0_9PEZI</name>
<feature type="region of interest" description="Disordered" evidence="1">
    <location>
        <begin position="847"/>
        <end position="977"/>
    </location>
</feature>
<feature type="compositionally biased region" description="Basic and acidic residues" evidence="1">
    <location>
        <begin position="521"/>
        <end position="544"/>
    </location>
</feature>
<gene>
    <name evidence="2" type="ORF">FN846DRAFT_951980</name>
</gene>
<dbReference type="AlphaFoldDB" id="A0A5J5EVJ0"/>
<feature type="compositionally biased region" description="Low complexity" evidence="1">
    <location>
        <begin position="545"/>
        <end position="560"/>
    </location>
</feature>
<feature type="compositionally biased region" description="Basic and acidic residues" evidence="1">
    <location>
        <begin position="953"/>
        <end position="962"/>
    </location>
</feature>
<feature type="region of interest" description="Disordered" evidence="1">
    <location>
        <begin position="689"/>
        <end position="736"/>
    </location>
</feature>
<feature type="compositionally biased region" description="Polar residues" evidence="1">
    <location>
        <begin position="653"/>
        <end position="662"/>
    </location>
</feature>
<keyword evidence="3" id="KW-1185">Reference proteome</keyword>
<feature type="compositionally biased region" description="Basic and acidic residues" evidence="1">
    <location>
        <begin position="928"/>
        <end position="946"/>
    </location>
</feature>
<dbReference type="EMBL" id="VXIS01000104">
    <property type="protein sequence ID" value="KAA8904815.1"/>
    <property type="molecule type" value="Genomic_DNA"/>
</dbReference>
<organism evidence="2 3">
    <name type="scientific">Sphaerosporella brunnea</name>
    <dbReference type="NCBI Taxonomy" id="1250544"/>
    <lineage>
        <taxon>Eukaryota</taxon>
        <taxon>Fungi</taxon>
        <taxon>Dikarya</taxon>
        <taxon>Ascomycota</taxon>
        <taxon>Pezizomycotina</taxon>
        <taxon>Pezizomycetes</taxon>
        <taxon>Pezizales</taxon>
        <taxon>Pyronemataceae</taxon>
        <taxon>Sphaerosporella</taxon>
    </lineage>
</organism>
<feature type="compositionally biased region" description="Basic and acidic residues" evidence="1">
    <location>
        <begin position="851"/>
        <end position="865"/>
    </location>
</feature>
<feature type="compositionally biased region" description="Acidic residues" evidence="1">
    <location>
        <begin position="575"/>
        <end position="591"/>
    </location>
</feature>